<evidence type="ECO:0000256" key="5">
    <source>
        <dbReference type="ARBA" id="ARBA00022774"/>
    </source>
</evidence>
<evidence type="ECO:0000313" key="9">
    <source>
        <dbReference type="Proteomes" id="UP000070404"/>
    </source>
</evidence>
<evidence type="ECO:0000313" key="8">
    <source>
        <dbReference type="EMBL" id="KXB06288.1"/>
    </source>
</evidence>
<organism evidence="8 9">
    <name type="scientific">candidate division MSBL1 archaeon SCGC-AAA382C18</name>
    <dbReference type="NCBI Taxonomy" id="1698281"/>
    <lineage>
        <taxon>Archaea</taxon>
        <taxon>Methanobacteriati</taxon>
        <taxon>Methanobacteriota</taxon>
        <taxon>candidate division MSBL1</taxon>
    </lineage>
</organism>
<keyword evidence="4" id="KW-0633">Potassium transport</keyword>
<comment type="catalytic activity">
    <reaction evidence="7">
        <text>Co(I)-[methylamine-specific corrinoid protein] + methylamine + H(+) = methyl-Co(III)-[methylamine-specific corrinoid protein] + NH4(+)</text>
        <dbReference type="Rhea" id="RHEA:26059"/>
        <dbReference type="Rhea" id="RHEA-COMP:11120"/>
        <dbReference type="Rhea" id="RHEA-COMP:11121"/>
        <dbReference type="ChEBI" id="CHEBI:15378"/>
        <dbReference type="ChEBI" id="CHEBI:28938"/>
        <dbReference type="ChEBI" id="CHEBI:59338"/>
        <dbReference type="ChEBI" id="CHEBI:85033"/>
        <dbReference type="ChEBI" id="CHEBI:85035"/>
        <dbReference type="EC" id="2.1.1.248"/>
    </reaction>
</comment>
<keyword evidence="5" id="KW-0669">Pyrrolysine</keyword>
<dbReference type="InterPro" id="IPR008031">
    <property type="entry name" value="MtmB_MeTrfase"/>
</dbReference>
<dbReference type="GO" id="GO:0032259">
    <property type="term" value="P:methylation"/>
    <property type="evidence" value="ECO:0007669"/>
    <property type="project" value="InterPro"/>
</dbReference>
<dbReference type="EMBL" id="LHYF01000043">
    <property type="protein sequence ID" value="KXB06288.1"/>
    <property type="molecule type" value="Genomic_DNA"/>
</dbReference>
<sequence length="176" mass="19323">MNIIIVGGGDTGLALANILAEREEVTVIEKDPDLAEDIANKTPAMVIEGDGTERSILKEAEIEEWEAQTVTYTKTGAAALYGGAGNQASGLDCYCGMDAKIIEEIAQASTDLSIEEANEIVLKLTDRYNDSVKKGDTPDGKKFKECYNVNEKKPTKEYIELWKDKKEELRNMGLDL</sequence>
<dbReference type="Proteomes" id="UP000070404">
    <property type="component" value="Unassembled WGS sequence"/>
</dbReference>
<dbReference type="InterPro" id="IPR006036">
    <property type="entry name" value="K_uptake_TrkA"/>
</dbReference>
<accession>A0A133VIL9</accession>
<dbReference type="InterPro" id="IPR036655">
    <property type="entry name" value="MtmB_sf"/>
</dbReference>
<evidence type="ECO:0000256" key="6">
    <source>
        <dbReference type="ARBA" id="ARBA00022958"/>
    </source>
</evidence>
<protein>
    <recommendedName>
        <fullName evidence="3">[methylamine--corrinoid protein] Co-methyltransferase</fullName>
        <ecNumber evidence="3">2.1.1.248</ecNumber>
    </recommendedName>
</protein>
<dbReference type="InterPro" id="IPR036291">
    <property type="entry name" value="NAD(P)-bd_dom_sf"/>
</dbReference>
<dbReference type="Pfam" id="PF05369">
    <property type="entry name" value="MtmB"/>
    <property type="match status" value="1"/>
</dbReference>
<name>A0A133VIL9_9EURY</name>
<keyword evidence="9" id="KW-1185">Reference proteome</keyword>
<keyword evidence="6" id="KW-0630">Potassium</keyword>
<dbReference type="PRINTS" id="PR00335">
    <property type="entry name" value="KUPTAKETRKA"/>
</dbReference>
<reference evidence="8 9" key="1">
    <citation type="journal article" date="2016" name="Sci. Rep.">
        <title>Metabolic traits of an uncultured archaeal lineage -MSBL1- from brine pools of the Red Sea.</title>
        <authorList>
            <person name="Mwirichia R."/>
            <person name="Alam I."/>
            <person name="Rashid M."/>
            <person name="Vinu M."/>
            <person name="Ba-Alawi W."/>
            <person name="Anthony Kamau A."/>
            <person name="Kamanda Ngugi D."/>
            <person name="Goker M."/>
            <person name="Klenk H.P."/>
            <person name="Bajic V."/>
            <person name="Stingl U."/>
        </authorList>
    </citation>
    <scope>NUCLEOTIDE SEQUENCE [LARGE SCALE GENOMIC DNA]</scope>
    <source>
        <strain evidence="8">SCGC-AAA382C18</strain>
    </source>
</reference>
<dbReference type="UniPathway" id="UPA00643"/>
<dbReference type="AlphaFoldDB" id="A0A133VIL9"/>
<dbReference type="GO" id="GO:0043852">
    <property type="term" value="F:monomethylamine methyltransferase activity"/>
    <property type="evidence" value="ECO:0007669"/>
    <property type="project" value="UniProtKB-EC"/>
</dbReference>
<proteinExistence type="inferred from homology"/>
<evidence type="ECO:0000256" key="2">
    <source>
        <dbReference type="ARBA" id="ARBA00009675"/>
    </source>
</evidence>
<keyword evidence="4" id="KW-0813">Transport</keyword>
<dbReference type="EC" id="2.1.1.248" evidence="3"/>
<evidence type="ECO:0000256" key="4">
    <source>
        <dbReference type="ARBA" id="ARBA00022538"/>
    </source>
</evidence>
<dbReference type="GO" id="GO:0005886">
    <property type="term" value="C:plasma membrane"/>
    <property type="evidence" value="ECO:0007669"/>
    <property type="project" value="InterPro"/>
</dbReference>
<evidence type="ECO:0000256" key="3">
    <source>
        <dbReference type="ARBA" id="ARBA00012853"/>
    </source>
</evidence>
<evidence type="ECO:0000256" key="1">
    <source>
        <dbReference type="ARBA" id="ARBA00005111"/>
    </source>
</evidence>
<evidence type="ECO:0000256" key="7">
    <source>
        <dbReference type="ARBA" id="ARBA00047505"/>
    </source>
</evidence>
<gene>
    <name evidence="8" type="ORF">AKJ52_02355</name>
</gene>
<dbReference type="GO" id="GO:0015079">
    <property type="term" value="F:potassium ion transmembrane transporter activity"/>
    <property type="evidence" value="ECO:0007669"/>
    <property type="project" value="InterPro"/>
</dbReference>
<dbReference type="SUPFAM" id="SSF75098">
    <property type="entry name" value="Monomethylamine methyltransferase MtmB"/>
    <property type="match status" value="1"/>
</dbReference>
<dbReference type="SUPFAM" id="SSF51735">
    <property type="entry name" value="NAD(P)-binding Rossmann-fold domains"/>
    <property type="match status" value="1"/>
</dbReference>
<keyword evidence="4" id="KW-0406">Ion transport</keyword>
<dbReference type="Gene3D" id="3.20.20.460">
    <property type="entry name" value="Monomethylamine methyltransferase MtmB"/>
    <property type="match status" value="1"/>
</dbReference>
<comment type="pathway">
    <text evidence="1">One-carbon metabolism; methanogenesis from methylamine.</text>
</comment>
<comment type="similarity">
    <text evidence="2">Belongs to the monomethylamine methyltransferase family.</text>
</comment>
<comment type="caution">
    <text evidence="8">The sequence shown here is derived from an EMBL/GenBank/DDBJ whole genome shotgun (WGS) entry which is preliminary data.</text>
</comment>